<keyword evidence="9" id="KW-1185">Reference proteome</keyword>
<accession>A0AAN7SRT2</accession>
<dbReference type="SUPFAM" id="SSF54928">
    <property type="entry name" value="RNA-binding domain, RBD"/>
    <property type="match status" value="1"/>
</dbReference>
<evidence type="ECO:0000256" key="1">
    <source>
        <dbReference type="ARBA" id="ARBA00007408"/>
    </source>
</evidence>
<evidence type="ECO:0000259" key="7">
    <source>
        <dbReference type="PROSITE" id="PS50102"/>
    </source>
</evidence>
<comment type="similarity">
    <text evidence="1">Belongs to the RRM RBM42 family.</text>
</comment>
<proteinExistence type="inferred from homology"/>
<dbReference type="Gene3D" id="3.30.70.330">
    <property type="match status" value="1"/>
</dbReference>
<evidence type="ECO:0000256" key="4">
    <source>
        <dbReference type="ARBA" id="ARBA00030574"/>
    </source>
</evidence>
<reference evidence="9" key="1">
    <citation type="submission" date="2023-01" db="EMBL/GenBank/DDBJ databases">
        <title>Key to firefly adult light organ development and bioluminescence: homeobox transcription factors regulate luciferase expression and transportation to peroxisome.</title>
        <authorList>
            <person name="Fu X."/>
        </authorList>
    </citation>
    <scope>NUCLEOTIDE SEQUENCE [LARGE SCALE GENOMIC DNA]</scope>
</reference>
<feature type="compositionally biased region" description="Acidic residues" evidence="6">
    <location>
        <begin position="144"/>
        <end position="154"/>
    </location>
</feature>
<protein>
    <recommendedName>
        <fullName evidence="2">RNA-binding protein 42</fullName>
    </recommendedName>
    <alternativeName>
        <fullName evidence="4">RNA-binding motif protein 42</fullName>
    </alternativeName>
</protein>
<gene>
    <name evidence="8" type="ORF">RN001_004059</name>
</gene>
<dbReference type="InterPro" id="IPR000504">
    <property type="entry name" value="RRM_dom"/>
</dbReference>
<evidence type="ECO:0000256" key="5">
    <source>
        <dbReference type="PROSITE-ProRule" id="PRU00176"/>
    </source>
</evidence>
<dbReference type="Pfam" id="PF00076">
    <property type="entry name" value="RRM_1"/>
    <property type="match status" value="1"/>
</dbReference>
<dbReference type="CDD" id="cd12383">
    <property type="entry name" value="RRM_RBM42"/>
    <property type="match status" value="1"/>
</dbReference>
<keyword evidence="3 5" id="KW-0694">RNA-binding</keyword>
<dbReference type="SMART" id="SM00360">
    <property type="entry name" value="RRM"/>
    <property type="match status" value="1"/>
</dbReference>
<evidence type="ECO:0000313" key="9">
    <source>
        <dbReference type="Proteomes" id="UP001353858"/>
    </source>
</evidence>
<organism evidence="8 9">
    <name type="scientific">Aquatica leii</name>
    <dbReference type="NCBI Taxonomy" id="1421715"/>
    <lineage>
        <taxon>Eukaryota</taxon>
        <taxon>Metazoa</taxon>
        <taxon>Ecdysozoa</taxon>
        <taxon>Arthropoda</taxon>
        <taxon>Hexapoda</taxon>
        <taxon>Insecta</taxon>
        <taxon>Pterygota</taxon>
        <taxon>Neoptera</taxon>
        <taxon>Endopterygota</taxon>
        <taxon>Coleoptera</taxon>
        <taxon>Polyphaga</taxon>
        <taxon>Elateriformia</taxon>
        <taxon>Elateroidea</taxon>
        <taxon>Lampyridae</taxon>
        <taxon>Luciolinae</taxon>
        <taxon>Aquatica</taxon>
    </lineage>
</organism>
<dbReference type="InterPro" id="IPR012677">
    <property type="entry name" value="Nucleotide-bd_a/b_plait_sf"/>
</dbReference>
<dbReference type="InterPro" id="IPR050825">
    <property type="entry name" value="RBM42_RBP45_47-like"/>
</dbReference>
<dbReference type="PANTHER" id="PTHR47640">
    <property type="entry name" value="TRNA SELENOCYSTEINE 1-ASSOCIATED PROTEIN 1-RELATED-RELATED"/>
    <property type="match status" value="1"/>
</dbReference>
<dbReference type="InterPro" id="IPR035979">
    <property type="entry name" value="RBD_domain_sf"/>
</dbReference>
<dbReference type="AlphaFoldDB" id="A0AAN7SRT2"/>
<comment type="caution">
    <text evidence="8">The sequence shown here is derived from an EMBL/GenBank/DDBJ whole genome shotgun (WGS) entry which is preliminary data.</text>
</comment>
<evidence type="ECO:0000256" key="6">
    <source>
        <dbReference type="SAM" id="MobiDB-lite"/>
    </source>
</evidence>
<evidence type="ECO:0000256" key="3">
    <source>
        <dbReference type="ARBA" id="ARBA00022884"/>
    </source>
</evidence>
<feature type="region of interest" description="Disordered" evidence="6">
    <location>
        <begin position="134"/>
        <end position="154"/>
    </location>
</feature>
<feature type="domain" description="RRM" evidence="7">
    <location>
        <begin position="373"/>
        <end position="451"/>
    </location>
</feature>
<dbReference type="EMBL" id="JARPUR010000001">
    <property type="protein sequence ID" value="KAK4887788.1"/>
    <property type="molecule type" value="Genomic_DNA"/>
</dbReference>
<dbReference type="PANTHER" id="PTHR47640:SF11">
    <property type="entry name" value="RNA-BINDING PROTEIN 42"/>
    <property type="match status" value="1"/>
</dbReference>
<evidence type="ECO:0000256" key="2">
    <source>
        <dbReference type="ARBA" id="ARBA00015192"/>
    </source>
</evidence>
<name>A0AAN7SRT2_9COLE</name>
<dbReference type="Proteomes" id="UP001353858">
    <property type="component" value="Unassembled WGS sequence"/>
</dbReference>
<dbReference type="GO" id="GO:0003729">
    <property type="term" value="F:mRNA binding"/>
    <property type="evidence" value="ECO:0007669"/>
    <property type="project" value="InterPro"/>
</dbReference>
<evidence type="ECO:0000313" key="8">
    <source>
        <dbReference type="EMBL" id="KAK4887788.1"/>
    </source>
</evidence>
<sequence length="476" mass="54338">MASRDKPLSHSELQKILQSEEFFEDLLIFDNNAELEDFVEKLSNLIPEPLVAEINFPPQENVDKTISTIETDNICHSVLLVDNNHEFGLNNDSINSSQSEIVNNEEPNILNSHGNNSHATKKTTEDCESIRTIQDRDNSMPESENSESLECDVEPLDYSEEKDLRKRNRKRREKVLRYKTLRKSKDSEKYVYKEEKGARKLRPTSIMGDKFRQMEDEMNRFEAEISGGPIVGPSTYNQVQQKLQEFPFSLPGFGAIPPPPAPPIMVPHQVKAVVSAKPTLYATKHVIQQQSVSHNTVDFLALQNEVEKKLKKLKEKVSVPAELAISQGKASSALQSFGPDDYRRRGKNKKLLRTAGGSTWEDLTLSDWCEDDFRIFCGDLGNDVTDELLTRTFNKYPSFLKARVVRDKRTNKTKGYGFISFKDPADFTKAMKEMNGRYVGSRPIKLRKSSWKNRCVEIARKKEKEKIALINMLTGQ</sequence>
<dbReference type="InterPro" id="IPR034215">
    <property type="entry name" value="RBM42_RRM"/>
</dbReference>
<dbReference type="PROSITE" id="PS50102">
    <property type="entry name" value="RRM"/>
    <property type="match status" value="1"/>
</dbReference>